<feature type="transmembrane region" description="Helical" evidence="1">
    <location>
        <begin position="34"/>
        <end position="59"/>
    </location>
</feature>
<protein>
    <submittedName>
        <fullName evidence="2">Membrane protein</fullName>
    </submittedName>
</protein>
<proteinExistence type="predicted"/>
<keyword evidence="1" id="KW-0812">Transmembrane</keyword>
<comment type="caution">
    <text evidence="2">The sequence shown here is derived from an EMBL/GenBank/DDBJ whole genome shotgun (WGS) entry which is preliminary data.</text>
</comment>
<dbReference type="OrthoDB" id="7864805at2"/>
<accession>A0A2R5HDS6</accession>
<organism evidence="2 3">
    <name type="scientific">Lactococcus termiticola</name>
    <dbReference type="NCBI Taxonomy" id="2169526"/>
    <lineage>
        <taxon>Bacteria</taxon>
        <taxon>Bacillati</taxon>
        <taxon>Bacillota</taxon>
        <taxon>Bacilli</taxon>
        <taxon>Lactobacillales</taxon>
        <taxon>Streptococcaceae</taxon>
        <taxon>Lactococcus</taxon>
    </lineage>
</organism>
<keyword evidence="1" id="KW-1133">Transmembrane helix</keyword>
<dbReference type="InterPro" id="IPR006750">
    <property type="entry name" value="YdcZ"/>
</dbReference>
<feature type="transmembrane region" description="Helical" evidence="1">
    <location>
        <begin position="234"/>
        <end position="253"/>
    </location>
</feature>
<dbReference type="Pfam" id="PF04657">
    <property type="entry name" value="DMT_YdcZ"/>
    <property type="match status" value="2"/>
</dbReference>
<name>A0A2R5HDS6_9LACT</name>
<dbReference type="PANTHER" id="PTHR34821:SF2">
    <property type="entry name" value="INNER MEMBRANE PROTEIN YDCZ"/>
    <property type="match status" value="1"/>
</dbReference>
<dbReference type="Proteomes" id="UP000245021">
    <property type="component" value="Unassembled WGS sequence"/>
</dbReference>
<feature type="transmembrane region" description="Helical" evidence="1">
    <location>
        <begin position="291"/>
        <end position="309"/>
    </location>
</feature>
<keyword evidence="1" id="KW-0472">Membrane</keyword>
<feature type="transmembrane region" description="Helical" evidence="1">
    <location>
        <begin position="166"/>
        <end position="187"/>
    </location>
</feature>
<dbReference type="EMBL" id="BFFO01000002">
    <property type="protein sequence ID" value="GBG96213.1"/>
    <property type="molecule type" value="Genomic_DNA"/>
</dbReference>
<feature type="transmembrane region" description="Helical" evidence="1">
    <location>
        <begin position="199"/>
        <end position="218"/>
    </location>
</feature>
<feature type="transmembrane region" description="Helical" evidence="1">
    <location>
        <begin position="96"/>
        <end position="120"/>
    </location>
</feature>
<gene>
    <name evidence="2" type="ORF">NtB2_00324</name>
</gene>
<dbReference type="RefSeq" id="WP_109245206.1">
    <property type="nucleotide sequence ID" value="NZ_BFFO01000002.1"/>
</dbReference>
<dbReference type="PANTHER" id="PTHR34821">
    <property type="entry name" value="INNER MEMBRANE PROTEIN YDCZ"/>
    <property type="match status" value="1"/>
</dbReference>
<reference evidence="2 3" key="1">
    <citation type="journal article" date="2018" name="Genome Announc.">
        <title>Draft Genome Sequence of Lactococcus sp. Strain NtB2 (JCM 32569), Isolated from the Gut of the Higher Termite Nasutitermes takasagoensis.</title>
        <authorList>
            <person name="Noda S."/>
            <person name="Aihara C."/>
            <person name="Yuki M."/>
            <person name="Ohkuma M."/>
        </authorList>
    </citation>
    <scope>NUCLEOTIDE SEQUENCE [LARGE SCALE GENOMIC DNA]</scope>
    <source>
        <strain evidence="2 3">NtB2</strain>
    </source>
</reference>
<dbReference type="AlphaFoldDB" id="A0A2R5HDS6"/>
<sequence length="310" mass="33068">MIIYALIALLAGILISNQTPINTDLKNYSGTPLSAGLLSFFVGSIFLALVTFLTTGRLLPGPDFIASQPAWIWLGGFLGAIYLTSNIFLFPKLGALQTVILPIVGQIVMGTMIDSFGLFGARKIPFSLLHSLAILLLFAGLVVAVVLPTFLVKKEKASVQRSGKLIGWQVWGIIIGGLGAMQQAINGRLGVLLANTPQATFISFLTGVILIFIVVMIVDKKLPRLSNLSQAKPWNFLGGILGALFVFATVVAVPKIGTGLSIMMGLIGQIIGGMLVQQFGLWKSKKNPVQFLQVLGAVIMVIAVVLIKIL</sequence>
<evidence type="ECO:0000313" key="2">
    <source>
        <dbReference type="EMBL" id="GBG96213.1"/>
    </source>
</evidence>
<feature type="transmembrane region" description="Helical" evidence="1">
    <location>
        <begin position="71"/>
        <end position="90"/>
    </location>
</feature>
<feature type="transmembrane region" description="Helical" evidence="1">
    <location>
        <begin position="132"/>
        <end position="151"/>
    </location>
</feature>
<keyword evidence="3" id="KW-1185">Reference proteome</keyword>
<feature type="transmembrane region" description="Helical" evidence="1">
    <location>
        <begin position="260"/>
        <end position="279"/>
    </location>
</feature>
<evidence type="ECO:0000313" key="3">
    <source>
        <dbReference type="Proteomes" id="UP000245021"/>
    </source>
</evidence>
<dbReference type="GO" id="GO:0005886">
    <property type="term" value="C:plasma membrane"/>
    <property type="evidence" value="ECO:0007669"/>
    <property type="project" value="TreeGrafter"/>
</dbReference>
<evidence type="ECO:0000256" key="1">
    <source>
        <dbReference type="SAM" id="Phobius"/>
    </source>
</evidence>